<dbReference type="AlphaFoldDB" id="A0A640KGL6"/>
<keyword evidence="10" id="KW-1185">Reference proteome</keyword>
<feature type="compositionally biased region" description="Low complexity" evidence="7">
    <location>
        <begin position="233"/>
        <end position="245"/>
    </location>
</feature>
<evidence type="ECO:0000256" key="7">
    <source>
        <dbReference type="SAM" id="MobiDB-lite"/>
    </source>
</evidence>
<evidence type="ECO:0000256" key="6">
    <source>
        <dbReference type="SAM" id="Coils"/>
    </source>
</evidence>
<keyword evidence="6" id="KW-0175">Coiled coil</keyword>
<name>A0A640KGL6_LEITA</name>
<dbReference type="InterPro" id="IPR042123">
    <property type="entry name" value="Zip3/RNF212-like"/>
</dbReference>
<dbReference type="Pfam" id="PF14634">
    <property type="entry name" value="zf-RING_5"/>
    <property type="match status" value="1"/>
</dbReference>
<keyword evidence="3" id="KW-0862">Zinc</keyword>
<evidence type="ECO:0000256" key="4">
    <source>
        <dbReference type="ARBA" id="ARBA00023254"/>
    </source>
</evidence>
<evidence type="ECO:0000313" key="10">
    <source>
        <dbReference type="Proteomes" id="UP000419144"/>
    </source>
</evidence>
<dbReference type="SMART" id="SM00184">
    <property type="entry name" value="RING"/>
    <property type="match status" value="1"/>
</dbReference>
<evidence type="ECO:0000256" key="2">
    <source>
        <dbReference type="ARBA" id="ARBA00022771"/>
    </source>
</evidence>
<dbReference type="GO" id="GO:0019789">
    <property type="term" value="F:SUMO transferase activity"/>
    <property type="evidence" value="ECO:0007669"/>
    <property type="project" value="InterPro"/>
</dbReference>
<keyword evidence="2 5" id="KW-0863">Zinc-finger</keyword>
<dbReference type="VEuPathDB" id="TriTrypDB:LtaPh_1302200"/>
<comment type="caution">
    <text evidence="9">The sequence shown here is derived from an EMBL/GenBank/DDBJ whole genome shotgun (WGS) entry which is preliminary data.</text>
</comment>
<dbReference type="PANTHER" id="PTHR22663">
    <property type="entry name" value="RING FINGER PROTEIN NARYA-RELATED"/>
    <property type="match status" value="1"/>
</dbReference>
<gene>
    <name evidence="9" type="ORF">LtaPh_1302200</name>
</gene>
<keyword evidence="1" id="KW-0479">Metal-binding</keyword>
<dbReference type="InterPro" id="IPR013083">
    <property type="entry name" value="Znf_RING/FYVE/PHD"/>
</dbReference>
<dbReference type="SUPFAM" id="SSF57850">
    <property type="entry name" value="RING/U-box"/>
    <property type="match status" value="1"/>
</dbReference>
<organism evidence="9 10">
    <name type="scientific">Leishmania tarentolae</name>
    <name type="common">Sauroleishmania tarentolae</name>
    <dbReference type="NCBI Taxonomy" id="5689"/>
    <lineage>
        <taxon>Eukaryota</taxon>
        <taxon>Discoba</taxon>
        <taxon>Euglenozoa</taxon>
        <taxon>Kinetoplastea</taxon>
        <taxon>Metakinetoplastina</taxon>
        <taxon>Trypanosomatida</taxon>
        <taxon>Trypanosomatidae</taxon>
        <taxon>Leishmaniinae</taxon>
        <taxon>Leishmania</taxon>
        <taxon>lizard Leishmania</taxon>
    </lineage>
</organism>
<sequence>MSFQPICVLCLGDCNRDGGITSCNHYFCSRCISRLPAAAPCPLCQRPYQLVKLDYPNAQQLLQDGATALERTEKLIISQVRHYQEVIRRMRQALVMLHGQHQDMRQKSQEKQAECATAVSQAQALQAEVFRLREDLARATAAVTRASSQRTTPQKQSQPPPPRQQQREHMFSDPQVAHASDRHPHGAPQTAKVYHTPTGQIIPPPLAGPHAPFTAASAVRARTLDSSPRGSWPRPSVASSPSLSSHAHGQYRRHHEHGSGGETRGAAVSETLTPSAVEVAPPLGWSETSLIAKRHRTDSNPVLPQRRVDDAHVTVPRSAASLGAGAKASPQQRPLHQSSHAFARQPRSGGGDSSGPSIDYWLTTRQAAALQQHPKQSRHPDSFMQTSTSHMPRLASKPLKGLFPSPRDTPKSF</sequence>
<feature type="region of interest" description="Disordered" evidence="7">
    <location>
        <begin position="318"/>
        <end position="413"/>
    </location>
</feature>
<evidence type="ECO:0000256" key="3">
    <source>
        <dbReference type="ARBA" id="ARBA00022833"/>
    </source>
</evidence>
<evidence type="ECO:0000313" key="9">
    <source>
        <dbReference type="EMBL" id="GET86867.1"/>
    </source>
</evidence>
<proteinExistence type="predicted"/>
<feature type="compositionally biased region" description="Low complexity" evidence="7">
    <location>
        <begin position="318"/>
        <end position="329"/>
    </location>
</feature>
<dbReference type="InterPro" id="IPR017907">
    <property type="entry name" value="Znf_RING_CS"/>
</dbReference>
<evidence type="ECO:0000259" key="8">
    <source>
        <dbReference type="PROSITE" id="PS50089"/>
    </source>
</evidence>
<evidence type="ECO:0000256" key="1">
    <source>
        <dbReference type="ARBA" id="ARBA00022723"/>
    </source>
</evidence>
<dbReference type="OrthoDB" id="264048at2759"/>
<feature type="compositionally biased region" description="Polar residues" evidence="7">
    <location>
        <begin position="330"/>
        <end position="340"/>
    </location>
</feature>
<dbReference type="GO" id="GO:0008270">
    <property type="term" value="F:zinc ion binding"/>
    <property type="evidence" value="ECO:0007669"/>
    <property type="project" value="UniProtKB-KW"/>
</dbReference>
<accession>A0A640KGL6</accession>
<reference evidence="9" key="1">
    <citation type="submission" date="2019-11" db="EMBL/GenBank/DDBJ databases">
        <title>Leishmania tarentolae CDS.</title>
        <authorList>
            <person name="Goto Y."/>
            <person name="Yamagishi J."/>
        </authorList>
    </citation>
    <scope>NUCLEOTIDE SEQUENCE [LARGE SCALE GENOMIC DNA]</scope>
    <source>
        <strain evidence="9">Parrot Tar II</strain>
    </source>
</reference>
<evidence type="ECO:0000256" key="5">
    <source>
        <dbReference type="PROSITE-ProRule" id="PRU00175"/>
    </source>
</evidence>
<keyword evidence="4" id="KW-0469">Meiosis</keyword>
<feature type="coiled-coil region" evidence="6">
    <location>
        <begin position="108"/>
        <end position="142"/>
    </location>
</feature>
<dbReference type="GO" id="GO:0007131">
    <property type="term" value="P:reciprocal meiotic recombination"/>
    <property type="evidence" value="ECO:0007669"/>
    <property type="project" value="InterPro"/>
</dbReference>
<dbReference type="GO" id="GO:0007129">
    <property type="term" value="P:homologous chromosome pairing at meiosis"/>
    <property type="evidence" value="ECO:0007669"/>
    <property type="project" value="TreeGrafter"/>
</dbReference>
<dbReference type="Gene3D" id="3.30.40.10">
    <property type="entry name" value="Zinc/RING finger domain, C3HC4 (zinc finger)"/>
    <property type="match status" value="1"/>
</dbReference>
<dbReference type="Proteomes" id="UP000419144">
    <property type="component" value="Unassembled WGS sequence"/>
</dbReference>
<protein>
    <recommendedName>
        <fullName evidence="8">RING-type domain-containing protein</fullName>
    </recommendedName>
</protein>
<feature type="region of interest" description="Disordered" evidence="7">
    <location>
        <begin position="142"/>
        <end position="266"/>
    </location>
</feature>
<dbReference type="EMBL" id="BLBS01000017">
    <property type="protein sequence ID" value="GET86867.1"/>
    <property type="molecule type" value="Genomic_DNA"/>
</dbReference>
<dbReference type="PANTHER" id="PTHR22663:SF17">
    <property type="entry name" value="RING FINGER PROTEIN NARYA-RELATED"/>
    <property type="match status" value="1"/>
</dbReference>
<dbReference type="GO" id="GO:0016925">
    <property type="term" value="P:protein sumoylation"/>
    <property type="evidence" value="ECO:0007669"/>
    <property type="project" value="TreeGrafter"/>
</dbReference>
<dbReference type="GO" id="GO:0000795">
    <property type="term" value="C:synaptonemal complex"/>
    <property type="evidence" value="ECO:0007669"/>
    <property type="project" value="InterPro"/>
</dbReference>
<dbReference type="PROSITE" id="PS00518">
    <property type="entry name" value="ZF_RING_1"/>
    <property type="match status" value="1"/>
</dbReference>
<dbReference type="PROSITE" id="PS50089">
    <property type="entry name" value="ZF_RING_2"/>
    <property type="match status" value="1"/>
</dbReference>
<feature type="domain" description="RING-type" evidence="8">
    <location>
        <begin position="7"/>
        <end position="45"/>
    </location>
</feature>
<feature type="compositionally biased region" description="Low complexity" evidence="7">
    <location>
        <begin position="142"/>
        <end position="157"/>
    </location>
</feature>
<dbReference type="InterPro" id="IPR001841">
    <property type="entry name" value="Znf_RING"/>
</dbReference>